<dbReference type="PROSITE" id="PS51257">
    <property type="entry name" value="PROKAR_LIPOPROTEIN"/>
    <property type="match status" value="1"/>
</dbReference>
<gene>
    <name evidence="1" type="ORF">LPB301_00185</name>
</gene>
<proteinExistence type="predicted"/>
<name>A0A1B8U7C7_9FLAO</name>
<dbReference type="Pfam" id="PF14060">
    <property type="entry name" value="DUF4252"/>
    <property type="match status" value="1"/>
</dbReference>
<evidence type="ECO:0008006" key="3">
    <source>
        <dbReference type="Google" id="ProtNLM"/>
    </source>
</evidence>
<evidence type="ECO:0000313" key="1">
    <source>
        <dbReference type="EMBL" id="OBY67751.1"/>
    </source>
</evidence>
<dbReference type="InterPro" id="IPR025348">
    <property type="entry name" value="DUF4252"/>
</dbReference>
<sequence length="190" mass="21712">MNVVFLKSEILNKMKKIILIFSFLVLTISCGSSKSFQSFFNDHKRDFGVTAFQVPNFMMSLVQNISPELNNLFGNVSDFKFITFDAISREKQNLLISEMNLVTNNNFTDVLRKNTIEQTKIVSVKEDGNVVTQAIIFNSTLAKTSVFYLKGRFNPNRIKELSETNQFENLSSKLIQNYQKTPLTPGFNPN</sequence>
<reference evidence="2" key="1">
    <citation type="submission" date="2016-02" db="EMBL/GenBank/DDBJ databases">
        <title>Paenibacillus sp. LPB0068, isolated from Crassostrea gigas.</title>
        <authorList>
            <person name="Shin S.-K."/>
            <person name="Yi H."/>
        </authorList>
    </citation>
    <scope>NUCLEOTIDE SEQUENCE [LARGE SCALE GENOMIC DNA]</scope>
    <source>
        <strain evidence="2">KCTC 23969</strain>
    </source>
</reference>
<protein>
    <recommendedName>
        <fullName evidence="3">DUF4252 domain-containing protein</fullName>
    </recommendedName>
</protein>
<accession>A0A1B8U7C7</accession>
<dbReference type="STRING" id="996801.BW723_09315"/>
<keyword evidence="2" id="KW-1185">Reference proteome</keyword>
<dbReference type="Proteomes" id="UP000092612">
    <property type="component" value="Unassembled WGS sequence"/>
</dbReference>
<comment type="caution">
    <text evidence="1">The sequence shown here is derived from an EMBL/GenBank/DDBJ whole genome shotgun (WGS) entry which is preliminary data.</text>
</comment>
<dbReference type="KEGG" id="prn:BW723_09315"/>
<organism evidence="1 2">
    <name type="scientific">Polaribacter reichenbachii</name>
    <dbReference type="NCBI Taxonomy" id="996801"/>
    <lineage>
        <taxon>Bacteria</taxon>
        <taxon>Pseudomonadati</taxon>
        <taxon>Bacteroidota</taxon>
        <taxon>Flavobacteriia</taxon>
        <taxon>Flavobacteriales</taxon>
        <taxon>Flavobacteriaceae</taxon>
    </lineage>
</organism>
<dbReference type="AlphaFoldDB" id="A0A1B8U7C7"/>
<evidence type="ECO:0000313" key="2">
    <source>
        <dbReference type="Proteomes" id="UP000092612"/>
    </source>
</evidence>
<dbReference type="EMBL" id="LSFL01000001">
    <property type="protein sequence ID" value="OBY67751.1"/>
    <property type="molecule type" value="Genomic_DNA"/>
</dbReference>